<dbReference type="Gene3D" id="1.10.287.1080">
    <property type="entry name" value="MazG-like"/>
    <property type="match status" value="1"/>
</dbReference>
<dbReference type="AlphaFoldDB" id="A0A0F8YYS3"/>
<gene>
    <name evidence="1" type="ORF">LCGC14_2837800</name>
</gene>
<comment type="caution">
    <text evidence="1">The sequence shown here is derived from an EMBL/GenBank/DDBJ whole genome shotgun (WGS) entry which is preliminary data.</text>
</comment>
<evidence type="ECO:0008006" key="2">
    <source>
        <dbReference type="Google" id="ProtNLM"/>
    </source>
</evidence>
<sequence>MESKTGNTTESRFIDSWEAVVKIVHKMAVDHGFWSFPEGHERNKGEALALIHSELSEALEAVRDEDGKYRPTDKHLPHRESVTVELADAVIRIMDFAEGFGYKDLPIVIMEKIRYNSNRPKKHGKRF</sequence>
<dbReference type="CDD" id="cd11542">
    <property type="entry name" value="NTP-PPase_u5"/>
    <property type="match status" value="1"/>
</dbReference>
<organism evidence="1">
    <name type="scientific">marine sediment metagenome</name>
    <dbReference type="NCBI Taxonomy" id="412755"/>
    <lineage>
        <taxon>unclassified sequences</taxon>
        <taxon>metagenomes</taxon>
        <taxon>ecological metagenomes</taxon>
    </lineage>
</organism>
<dbReference type="EMBL" id="LAZR01054224">
    <property type="protein sequence ID" value="KKK79010.1"/>
    <property type="molecule type" value="Genomic_DNA"/>
</dbReference>
<protein>
    <recommendedName>
        <fullName evidence="2">NTP pyrophosphohydrolase MazG putative catalytic core domain-containing protein</fullName>
    </recommendedName>
</protein>
<accession>A0A0F8YYS3</accession>
<proteinExistence type="predicted"/>
<reference evidence="1" key="1">
    <citation type="journal article" date="2015" name="Nature">
        <title>Complex archaea that bridge the gap between prokaryotes and eukaryotes.</title>
        <authorList>
            <person name="Spang A."/>
            <person name="Saw J.H."/>
            <person name="Jorgensen S.L."/>
            <person name="Zaremba-Niedzwiedzka K."/>
            <person name="Martijn J."/>
            <person name="Lind A.E."/>
            <person name="van Eijk R."/>
            <person name="Schleper C."/>
            <person name="Guy L."/>
            <person name="Ettema T.J."/>
        </authorList>
    </citation>
    <scope>NUCLEOTIDE SEQUENCE</scope>
</reference>
<evidence type="ECO:0000313" key="1">
    <source>
        <dbReference type="EMBL" id="KKK79010.1"/>
    </source>
</evidence>
<name>A0A0F8YYS3_9ZZZZ</name>
<dbReference type="SUPFAM" id="SSF101386">
    <property type="entry name" value="all-alpha NTP pyrophosphatases"/>
    <property type="match status" value="1"/>
</dbReference>